<name>A0A4S2H1V9_9PROT</name>
<dbReference type="PANTHER" id="PTHR43135:SF3">
    <property type="entry name" value="ALPHA-D-RIBOSE 1-METHYLPHOSPHONATE 5-TRIPHOSPHATE DIPHOSPHATASE"/>
    <property type="match status" value="1"/>
</dbReference>
<evidence type="ECO:0000313" key="3">
    <source>
        <dbReference type="EMBL" id="TGY89580.1"/>
    </source>
</evidence>
<dbReference type="InterPro" id="IPR032466">
    <property type="entry name" value="Metal_Hydrolase"/>
</dbReference>
<sequence>MKRLLTALAAAAITAAPALAQTVVVTNGRVVTNTDAGVIENGTVIVRDGDIVAVGAGLEIPAGARTIDAGGGWITPGLFHPQTQLGLVEVGAESMTRDTEADDSPFSAAISVADGFNFDGNHIDEARIDGITRFAIFPSVGRNNLAGRGALADSTGLPGSLFAAEQFLVIDMARSGAATSGGSKPAAWAYLRAAMNDARTYPGRYLSTQEGIVLNRTDAEAFEAAVRGEMPIVFLMDDDGDIRRLLAFKEENPSLRIIIAGAAEAHQVAEELAAADIPVIFDPMRNLPGSFDTLSSAMNAAAQLFDAGVEVAFTTLGSDIYFNPRLLTQHAGIARAHGAEWEDAFRAITLTPAELYGYGDRFGALAPGYAGDVVVWDGDPLEVMSAPTHVLIEGEVQSMETRQTRLRDRYREIRPEHAYAYHH</sequence>
<dbReference type="SUPFAM" id="SSF51556">
    <property type="entry name" value="Metallo-dependent hydrolases"/>
    <property type="match status" value="1"/>
</dbReference>
<dbReference type="OrthoDB" id="9802793at2"/>
<dbReference type="RefSeq" id="WP_135994079.1">
    <property type="nucleotide sequence ID" value="NZ_CP071057.1"/>
</dbReference>
<evidence type="ECO:0000259" key="2">
    <source>
        <dbReference type="Pfam" id="PF07969"/>
    </source>
</evidence>
<keyword evidence="4" id="KW-1185">Reference proteome</keyword>
<protein>
    <submittedName>
        <fullName evidence="3">Amidohydrolase</fullName>
    </submittedName>
</protein>
<dbReference type="Gene3D" id="2.30.40.10">
    <property type="entry name" value="Urease, subunit C, domain 1"/>
    <property type="match status" value="1"/>
</dbReference>
<dbReference type="SUPFAM" id="SSF51338">
    <property type="entry name" value="Composite domain of metallo-dependent hydrolases"/>
    <property type="match status" value="1"/>
</dbReference>
<keyword evidence="3" id="KW-0378">Hydrolase</keyword>
<reference evidence="3 4" key="1">
    <citation type="journal article" date="2017" name="Int. J. Syst. Evol. Microbiol.">
        <title>Marinicauda algicola sp. nov., isolated from a marine red alga Rhodosorus marinus.</title>
        <authorList>
            <person name="Jeong S.E."/>
            <person name="Jeon S.H."/>
            <person name="Chun B.H."/>
            <person name="Kim D.W."/>
            <person name="Jeon C.O."/>
        </authorList>
    </citation>
    <scope>NUCLEOTIDE SEQUENCE [LARGE SCALE GENOMIC DNA]</scope>
    <source>
        <strain evidence="3 4">JCM 31718</strain>
    </source>
</reference>
<proteinExistence type="predicted"/>
<gene>
    <name evidence="3" type="ORF">E5163_00070</name>
</gene>
<feature type="signal peptide" evidence="1">
    <location>
        <begin position="1"/>
        <end position="20"/>
    </location>
</feature>
<evidence type="ECO:0000313" key="4">
    <source>
        <dbReference type="Proteomes" id="UP000308054"/>
    </source>
</evidence>
<dbReference type="AlphaFoldDB" id="A0A4S2H1V9"/>
<dbReference type="InterPro" id="IPR013108">
    <property type="entry name" value="Amidohydro_3"/>
</dbReference>
<feature type="chain" id="PRO_5020574391" evidence="1">
    <location>
        <begin position="21"/>
        <end position="423"/>
    </location>
</feature>
<organism evidence="3 4">
    <name type="scientific">Marinicauda algicola</name>
    <dbReference type="NCBI Taxonomy" id="2029849"/>
    <lineage>
        <taxon>Bacteria</taxon>
        <taxon>Pseudomonadati</taxon>
        <taxon>Pseudomonadota</taxon>
        <taxon>Alphaproteobacteria</taxon>
        <taxon>Maricaulales</taxon>
        <taxon>Maricaulaceae</taxon>
        <taxon>Marinicauda</taxon>
    </lineage>
</organism>
<comment type="caution">
    <text evidence="3">The sequence shown here is derived from an EMBL/GenBank/DDBJ whole genome shotgun (WGS) entry which is preliminary data.</text>
</comment>
<dbReference type="Gene3D" id="3.20.20.140">
    <property type="entry name" value="Metal-dependent hydrolases"/>
    <property type="match status" value="1"/>
</dbReference>
<dbReference type="PANTHER" id="PTHR43135">
    <property type="entry name" value="ALPHA-D-RIBOSE 1-METHYLPHOSPHONATE 5-TRIPHOSPHATE DIPHOSPHATASE"/>
    <property type="match status" value="1"/>
</dbReference>
<dbReference type="EMBL" id="SRXW01000001">
    <property type="protein sequence ID" value="TGY89580.1"/>
    <property type="molecule type" value="Genomic_DNA"/>
</dbReference>
<dbReference type="InterPro" id="IPR011059">
    <property type="entry name" value="Metal-dep_hydrolase_composite"/>
</dbReference>
<keyword evidence="1" id="KW-0732">Signal</keyword>
<dbReference type="Pfam" id="PF07969">
    <property type="entry name" value="Amidohydro_3"/>
    <property type="match status" value="1"/>
</dbReference>
<dbReference type="InterPro" id="IPR051781">
    <property type="entry name" value="Metallo-dep_Hydrolase"/>
</dbReference>
<evidence type="ECO:0000256" key="1">
    <source>
        <dbReference type="SAM" id="SignalP"/>
    </source>
</evidence>
<accession>A0A4S2H1V9</accession>
<dbReference type="GO" id="GO:0016810">
    <property type="term" value="F:hydrolase activity, acting on carbon-nitrogen (but not peptide) bonds"/>
    <property type="evidence" value="ECO:0007669"/>
    <property type="project" value="InterPro"/>
</dbReference>
<feature type="domain" description="Amidohydrolase 3" evidence="2">
    <location>
        <begin position="164"/>
        <end position="396"/>
    </location>
</feature>
<dbReference type="Proteomes" id="UP000308054">
    <property type="component" value="Unassembled WGS sequence"/>
</dbReference>